<dbReference type="InterPro" id="IPR025875">
    <property type="entry name" value="Leu-rich_rpt_4"/>
</dbReference>
<proteinExistence type="predicted"/>
<comment type="caution">
    <text evidence="4">The sequence shown here is derived from an EMBL/GenBank/DDBJ whole genome shotgun (WGS) entry which is preliminary data.</text>
</comment>
<dbReference type="SMART" id="SM00365">
    <property type="entry name" value="LRR_SD22"/>
    <property type="match status" value="5"/>
</dbReference>
<dbReference type="InterPro" id="IPR050836">
    <property type="entry name" value="SDS22/Internalin_LRR"/>
</dbReference>
<dbReference type="EMBL" id="AMFJ01021626">
    <property type="protein sequence ID" value="EKD66457.1"/>
    <property type="molecule type" value="Genomic_DNA"/>
</dbReference>
<reference evidence="4" key="1">
    <citation type="journal article" date="2012" name="Science">
        <title>Fermentation, hydrogen, and sulfur metabolism in multiple uncultivated bacterial phyla.</title>
        <authorList>
            <person name="Wrighton K.C."/>
            <person name="Thomas B.C."/>
            <person name="Sharon I."/>
            <person name="Miller C.S."/>
            <person name="Castelle C.J."/>
            <person name="VerBerkmoes N.C."/>
            <person name="Wilkins M.J."/>
            <person name="Hettich R.L."/>
            <person name="Lipton M.S."/>
            <person name="Williams K.H."/>
            <person name="Long P.E."/>
            <person name="Banfield J.F."/>
        </authorList>
    </citation>
    <scope>NUCLEOTIDE SEQUENCE [LARGE SCALE GENOMIC DNA]</scope>
</reference>
<dbReference type="Gene3D" id="3.80.10.10">
    <property type="entry name" value="Ribonuclease Inhibitor"/>
    <property type="match status" value="1"/>
</dbReference>
<dbReference type="PANTHER" id="PTHR46652:SF3">
    <property type="entry name" value="LEUCINE-RICH REPEAT-CONTAINING PROTEIN 9"/>
    <property type="match status" value="1"/>
</dbReference>
<dbReference type="AlphaFoldDB" id="K2AXG8"/>
<dbReference type="PANTHER" id="PTHR46652">
    <property type="entry name" value="LEUCINE-RICH REPEAT AND IQ DOMAIN-CONTAINING PROTEIN 1-RELATED"/>
    <property type="match status" value="1"/>
</dbReference>
<protein>
    <recommendedName>
        <fullName evidence="5">Leucine-rich repeat domain-containing protein</fullName>
    </recommendedName>
</protein>
<name>K2AXG8_9BACT</name>
<keyword evidence="3" id="KW-1133">Transmembrane helix</keyword>
<evidence type="ECO:0000256" key="3">
    <source>
        <dbReference type="SAM" id="Phobius"/>
    </source>
</evidence>
<sequence length="249" mass="29876">MNKKYIWIIIVILLIILWTLWFYFRDKLSLNKIIPRTQNVSSWAVNELITKNYNKEFHHLDLRSKKLWEMPDICKMVVWSNFEYDIWAVDLADNGISEIDKDLSCLKNLSELYLSFNKINTIKNLEWLTFLKKLDLGNNEIKEIEWLDKLVNLVDLHLWYNQITTTKWLEKLVNLTSLQLQSNKLEDISNLTNLTKLETLKMEFNKLDNQDIKIIDKLKNLKIITVWENTQIDKKTIDKLNELSRKNMK</sequence>
<evidence type="ECO:0000313" key="4">
    <source>
        <dbReference type="EMBL" id="EKD66457.1"/>
    </source>
</evidence>
<dbReference type="SUPFAM" id="SSF52058">
    <property type="entry name" value="L domain-like"/>
    <property type="match status" value="1"/>
</dbReference>
<dbReference type="PROSITE" id="PS51450">
    <property type="entry name" value="LRR"/>
    <property type="match status" value="3"/>
</dbReference>
<evidence type="ECO:0000256" key="2">
    <source>
        <dbReference type="ARBA" id="ARBA00022737"/>
    </source>
</evidence>
<keyword evidence="1" id="KW-0433">Leucine-rich repeat</keyword>
<evidence type="ECO:0008006" key="5">
    <source>
        <dbReference type="Google" id="ProtNLM"/>
    </source>
</evidence>
<organism evidence="4">
    <name type="scientific">uncultured bacterium</name>
    <name type="common">gcode 4</name>
    <dbReference type="NCBI Taxonomy" id="1234023"/>
    <lineage>
        <taxon>Bacteria</taxon>
        <taxon>environmental samples</taxon>
    </lineage>
</organism>
<dbReference type="InterPro" id="IPR032675">
    <property type="entry name" value="LRR_dom_sf"/>
</dbReference>
<gene>
    <name evidence="4" type="ORF">ACD_49C00040G0003</name>
</gene>
<dbReference type="Pfam" id="PF12799">
    <property type="entry name" value="LRR_4"/>
    <property type="match status" value="1"/>
</dbReference>
<keyword evidence="3" id="KW-0812">Transmembrane</keyword>
<accession>K2AXG8</accession>
<feature type="transmembrane region" description="Helical" evidence="3">
    <location>
        <begin position="6"/>
        <end position="24"/>
    </location>
</feature>
<keyword evidence="3" id="KW-0472">Membrane</keyword>
<evidence type="ECO:0000256" key="1">
    <source>
        <dbReference type="ARBA" id="ARBA00022614"/>
    </source>
</evidence>
<keyword evidence="2" id="KW-0677">Repeat</keyword>
<dbReference type="InterPro" id="IPR001611">
    <property type="entry name" value="Leu-rich_rpt"/>
</dbReference>